<dbReference type="AlphaFoldDB" id="A0A7H0IJ30"/>
<dbReference type="EMBL" id="CP060828">
    <property type="protein sequence ID" value="QNP72796.1"/>
    <property type="molecule type" value="Genomic_DNA"/>
</dbReference>
<dbReference type="KEGG" id="sroi:IAG44_27450"/>
<dbReference type="RefSeq" id="WP_187749744.1">
    <property type="nucleotide sequence ID" value="NZ_CP060828.1"/>
</dbReference>
<feature type="signal peptide" evidence="1">
    <location>
        <begin position="1"/>
        <end position="25"/>
    </location>
</feature>
<feature type="domain" description="Htaa" evidence="2">
    <location>
        <begin position="51"/>
        <end position="161"/>
    </location>
</feature>
<evidence type="ECO:0000313" key="4">
    <source>
        <dbReference type="Proteomes" id="UP000516052"/>
    </source>
</evidence>
<name>A0A7H0IJ30_9ACTN</name>
<organism evidence="3 4">
    <name type="scientific">Streptomyces roseirectus</name>
    <dbReference type="NCBI Taxonomy" id="2768066"/>
    <lineage>
        <taxon>Bacteria</taxon>
        <taxon>Bacillati</taxon>
        <taxon>Actinomycetota</taxon>
        <taxon>Actinomycetes</taxon>
        <taxon>Kitasatosporales</taxon>
        <taxon>Streptomycetaceae</taxon>
        <taxon>Streptomyces</taxon>
    </lineage>
</organism>
<evidence type="ECO:0000256" key="1">
    <source>
        <dbReference type="SAM" id="SignalP"/>
    </source>
</evidence>
<feature type="chain" id="PRO_5028872309" evidence="1">
    <location>
        <begin position="26"/>
        <end position="299"/>
    </location>
</feature>
<dbReference type="Pfam" id="PF04213">
    <property type="entry name" value="HtaA"/>
    <property type="match status" value="1"/>
</dbReference>
<proteinExistence type="predicted"/>
<dbReference type="Proteomes" id="UP000516052">
    <property type="component" value="Chromosome"/>
</dbReference>
<evidence type="ECO:0000313" key="3">
    <source>
        <dbReference type="EMBL" id="QNP72796.1"/>
    </source>
</evidence>
<dbReference type="InterPro" id="IPR007331">
    <property type="entry name" value="Htaa"/>
</dbReference>
<accession>A0A7H0IJ30</accession>
<keyword evidence="1" id="KW-0732">Signal</keyword>
<sequence>MAKRTAVVSLATGALLVLGSPGALAGEVVEGRAGWSVGGSELAAQGVTFGAAKPAVGAGEVSFPAVGGDVDVERASGEVQLGGAVRLGGVEGQQALVLAGLTLRLAGGEGALHVRTAVDGRARAVTLAGVAASGGGPVVRGSAVTWSGLRAELSEEGAELLSSWSGREFAAGDGLGVFDVTVGAGVAEEPVGAPAASPTPEVEKASPVPAAVSLVHPTLIAGGQQRLTGEGFTPGEVLLVAIDGDTRYQAVADGGGRFAQDFPVYDTATRGAHMVEVTAVTGERAVLGAEFEVTRFTSH</sequence>
<gene>
    <name evidence="3" type="ORF">IAG44_27450</name>
</gene>
<keyword evidence="4" id="KW-1185">Reference proteome</keyword>
<reference evidence="3 4" key="1">
    <citation type="submission" date="2020-08" db="EMBL/GenBank/DDBJ databases">
        <title>A novel species.</title>
        <authorList>
            <person name="Gao J."/>
        </authorList>
    </citation>
    <scope>NUCLEOTIDE SEQUENCE [LARGE SCALE GENOMIC DNA]</scope>
    <source>
        <strain evidence="3 4">CRXT-G-22</strain>
    </source>
</reference>
<protein>
    <submittedName>
        <fullName evidence="3">HtaA domain-containing protein</fullName>
    </submittedName>
</protein>
<evidence type="ECO:0000259" key="2">
    <source>
        <dbReference type="Pfam" id="PF04213"/>
    </source>
</evidence>